<evidence type="ECO:0000313" key="3">
    <source>
        <dbReference type="EMBL" id="SPC92430.1"/>
    </source>
</evidence>
<proteinExistence type="predicted"/>
<gene>
    <name evidence="3" type="ORF">FSB_LOCUS20312</name>
</gene>
<feature type="compositionally biased region" description="Basic and acidic residues" evidence="2">
    <location>
        <begin position="34"/>
        <end position="54"/>
    </location>
</feature>
<name>A0A2N9FZB0_FAGSY</name>
<protein>
    <submittedName>
        <fullName evidence="3">Uncharacterized protein</fullName>
    </submittedName>
</protein>
<sequence length="804" mass="89928">MPKQRRSINIGSVLGTLAPESSETSDLPPAPRFPEGESVMKKRKKGEEGVEGVREQQALVQIEPSVTKSPSKKGKGKNSRAPQKAIGHVSHKRKHQKELPAPWSCEFYVNGRPVNEDDSVWKSKDVRGGQIADAVGRAFLPPKDMRAWQGNNSTQMIENLKRDSVVAGSRLIETERLLNESLIENDRLYEVEKTASTRVQEVENQHRTAEEGLQTAECQLAEISVKLERECTHSSEFQAEIKKFRAELVDTRMVAQNAENAAQAFYDQGFEEAAESLKLQLRRECNIYFLKGWVSALERAEAHPDNLEEVIVEAEAVEDPMDTEAVEVLRHQDRVQTEGVQDVEKSVSDKEDNVNVDDKEFTAKKVEFVERRMVEHLLKKPCFIDSGGRPRAASILLEFEPSYKFFQKGLIVKNFGQAEVTVSQPGKEVGHPVIRFPSFFDPTLSTSENMPIQRQSIDIASVLWMSAPEPSGTSPSAPPPRFSEGEDAKAPKKGKNRNDRALQKAAGQVSRKHKHQINSKQLWSCAFIVDGQAVDEGDSYLKGGDVRGGKMVDAVGKALLLPEDMKVWQEKRSKHMLENLKRDSILSQKEIKSLKDLEMSASAKIRAAKTAHKSAKAGLMNMEHQVTKLKKELDLEFTSGSQLRLENNRLKDTLNEARAEVQKAKGEAQSYYDQGFEEAANSLRSQLSDECNKFFVQGWHKALDKAGVDDASKLYDLAHRHQPFEEGSTVPKPHEAVNEPELAVDLVMNEPESAVDPVMNEPELAVDPGVAEGSGHLEADDRFRMVEVHEDDDDSDEENLDVLD</sequence>
<feature type="region of interest" description="Disordered" evidence="2">
    <location>
        <begin position="468"/>
        <end position="515"/>
    </location>
</feature>
<feature type="coiled-coil region" evidence="1">
    <location>
        <begin position="199"/>
        <end position="261"/>
    </location>
</feature>
<keyword evidence="1" id="KW-0175">Coiled coil</keyword>
<dbReference type="AlphaFoldDB" id="A0A2N9FZB0"/>
<evidence type="ECO:0000256" key="1">
    <source>
        <dbReference type="SAM" id="Coils"/>
    </source>
</evidence>
<feature type="region of interest" description="Disordered" evidence="2">
    <location>
        <begin position="760"/>
        <end position="804"/>
    </location>
</feature>
<feature type="compositionally biased region" description="Basic and acidic residues" evidence="2">
    <location>
        <begin position="775"/>
        <end position="788"/>
    </location>
</feature>
<organism evidence="3">
    <name type="scientific">Fagus sylvatica</name>
    <name type="common">Beechnut</name>
    <dbReference type="NCBI Taxonomy" id="28930"/>
    <lineage>
        <taxon>Eukaryota</taxon>
        <taxon>Viridiplantae</taxon>
        <taxon>Streptophyta</taxon>
        <taxon>Embryophyta</taxon>
        <taxon>Tracheophyta</taxon>
        <taxon>Spermatophyta</taxon>
        <taxon>Magnoliopsida</taxon>
        <taxon>eudicotyledons</taxon>
        <taxon>Gunneridae</taxon>
        <taxon>Pentapetalae</taxon>
        <taxon>rosids</taxon>
        <taxon>fabids</taxon>
        <taxon>Fagales</taxon>
        <taxon>Fagaceae</taxon>
        <taxon>Fagus</taxon>
    </lineage>
</organism>
<accession>A0A2N9FZB0</accession>
<dbReference type="EMBL" id="OIVN01001306">
    <property type="protein sequence ID" value="SPC92430.1"/>
    <property type="molecule type" value="Genomic_DNA"/>
</dbReference>
<evidence type="ECO:0000256" key="2">
    <source>
        <dbReference type="SAM" id="MobiDB-lite"/>
    </source>
</evidence>
<feature type="coiled-coil region" evidence="1">
    <location>
        <begin position="577"/>
        <end position="674"/>
    </location>
</feature>
<feature type="compositionally biased region" description="Basic and acidic residues" evidence="2">
    <location>
        <begin position="483"/>
        <end position="502"/>
    </location>
</feature>
<reference evidence="3" key="1">
    <citation type="submission" date="2018-02" db="EMBL/GenBank/DDBJ databases">
        <authorList>
            <person name="Cohen D.B."/>
            <person name="Kent A.D."/>
        </authorList>
    </citation>
    <scope>NUCLEOTIDE SEQUENCE</scope>
</reference>
<feature type="region of interest" description="Disordered" evidence="2">
    <location>
        <begin position="1"/>
        <end position="97"/>
    </location>
</feature>
<feature type="compositionally biased region" description="Acidic residues" evidence="2">
    <location>
        <begin position="789"/>
        <end position="804"/>
    </location>
</feature>